<protein>
    <submittedName>
        <fullName evidence="1">Uncharacterized protein</fullName>
    </submittedName>
</protein>
<gene>
    <name evidence="1" type="ORF">SAMN05445756_0461</name>
</gene>
<accession>A0A212T5Q3</accession>
<reference evidence="1 2" key="1">
    <citation type="submission" date="2017-06" db="EMBL/GenBank/DDBJ databases">
        <authorList>
            <person name="Kim H.J."/>
            <person name="Triplett B.A."/>
        </authorList>
    </citation>
    <scope>NUCLEOTIDE SEQUENCE [LARGE SCALE GENOMIC DNA]</scope>
    <source>
        <strain evidence="1 2">DSM 22179</strain>
    </source>
</reference>
<name>A0A212T5Q3_9MICO</name>
<dbReference type="AlphaFoldDB" id="A0A212T5Q3"/>
<dbReference type="EMBL" id="FYEZ01000001">
    <property type="protein sequence ID" value="SNC61339.1"/>
    <property type="molecule type" value="Genomic_DNA"/>
</dbReference>
<dbReference type="Proteomes" id="UP000198122">
    <property type="component" value="Unassembled WGS sequence"/>
</dbReference>
<evidence type="ECO:0000313" key="1">
    <source>
        <dbReference type="EMBL" id="SNC61339.1"/>
    </source>
</evidence>
<keyword evidence="2" id="KW-1185">Reference proteome</keyword>
<evidence type="ECO:0000313" key="2">
    <source>
        <dbReference type="Proteomes" id="UP000198122"/>
    </source>
</evidence>
<sequence>MEVVNTPLGDPMRARPVLALLCTVLLTGTAGCIAPDTPTPVDLPPQLREAGPSGLVLVPKELPEELFVSAAGVLPTEGEASTFIMDVNRRLQGVYTVCVAQVVDRYSCPMDPELENVRTGTVGDVRWRVSSGYTDVAWEPEMTPDWETLDWVAQNEDRPGRG</sequence>
<proteinExistence type="predicted"/>
<organism evidence="1 2">
    <name type="scientific">Kytococcus aerolatus</name>
    <dbReference type="NCBI Taxonomy" id="592308"/>
    <lineage>
        <taxon>Bacteria</taxon>
        <taxon>Bacillati</taxon>
        <taxon>Actinomycetota</taxon>
        <taxon>Actinomycetes</taxon>
        <taxon>Micrococcales</taxon>
        <taxon>Kytococcaceae</taxon>
        <taxon>Kytococcus</taxon>
    </lineage>
</organism>